<gene>
    <name evidence="3" type="ORF">EDD61_11385</name>
</gene>
<dbReference type="RefSeq" id="WP_008978470.1">
    <property type="nucleotide sequence ID" value="NZ_DBGDHU010000010.1"/>
</dbReference>
<dbReference type="CDD" id="cd02440">
    <property type="entry name" value="AdoMet_MTases"/>
    <property type="match status" value="1"/>
</dbReference>
<organism evidence="3 4">
    <name type="scientific">Longicatena caecimuris</name>
    <dbReference type="NCBI Taxonomy" id="1796635"/>
    <lineage>
        <taxon>Bacteria</taxon>
        <taxon>Bacillati</taxon>
        <taxon>Bacillota</taxon>
        <taxon>Erysipelotrichia</taxon>
        <taxon>Erysipelotrichales</taxon>
        <taxon>Erysipelotrichaceae</taxon>
        <taxon>Longicatena</taxon>
    </lineage>
</organism>
<keyword evidence="3" id="KW-0489">Methyltransferase</keyword>
<keyword evidence="4" id="KW-1185">Reference proteome</keyword>
<dbReference type="InterPro" id="IPR029063">
    <property type="entry name" value="SAM-dependent_MTases_sf"/>
</dbReference>
<accession>A0A4R3T9E0</accession>
<name>A0A4R3T9E0_9FIRM</name>
<proteinExistence type="predicted"/>
<evidence type="ECO:0000313" key="3">
    <source>
        <dbReference type="EMBL" id="TCU58461.1"/>
    </source>
</evidence>
<keyword evidence="3" id="KW-0830">Ubiquinone</keyword>
<reference evidence="3 4" key="1">
    <citation type="submission" date="2019-03" db="EMBL/GenBank/DDBJ databases">
        <title>Genomic Encyclopedia of Type Strains, Phase IV (KMG-IV): sequencing the most valuable type-strain genomes for metagenomic binning, comparative biology and taxonomic classification.</title>
        <authorList>
            <person name="Goeker M."/>
        </authorList>
    </citation>
    <scope>NUCLEOTIDE SEQUENCE [LARGE SCALE GENOMIC DNA]</scope>
    <source>
        <strain evidence="3 4">DSM 29481</strain>
    </source>
</reference>
<dbReference type="GO" id="GO:0032259">
    <property type="term" value="P:methylation"/>
    <property type="evidence" value="ECO:0007669"/>
    <property type="project" value="UniProtKB-KW"/>
</dbReference>
<dbReference type="Gene3D" id="3.40.50.150">
    <property type="entry name" value="Vaccinia Virus protein VP39"/>
    <property type="match status" value="1"/>
</dbReference>
<dbReference type="InterPro" id="IPR041698">
    <property type="entry name" value="Methyltransf_25"/>
</dbReference>
<evidence type="ECO:0000259" key="2">
    <source>
        <dbReference type="Pfam" id="PF13649"/>
    </source>
</evidence>
<protein>
    <submittedName>
        <fullName evidence="3">Ubiquinone/menaquinone biosynthesis C-methylase UbiE</fullName>
    </submittedName>
</protein>
<dbReference type="Gene3D" id="2.20.25.110">
    <property type="entry name" value="S-adenosyl-L-methionine-dependent methyltransferases"/>
    <property type="match status" value="1"/>
</dbReference>
<dbReference type="PANTHER" id="PTHR43861">
    <property type="entry name" value="TRANS-ACONITATE 2-METHYLTRANSFERASE-RELATED"/>
    <property type="match status" value="1"/>
</dbReference>
<dbReference type="EMBL" id="SMBP01000013">
    <property type="protein sequence ID" value="TCU58461.1"/>
    <property type="molecule type" value="Genomic_DNA"/>
</dbReference>
<sequence>MMYGTLAQFYDALVKDEEATQAWVALIEEYVNGKEVLELACGSGEITIALAKDGYHVTGTDISAEMLQAAKKKKDHDLVDWKVMDMCDFQVDVSYDGILCLCDSFNYLLKKEQVQKLFTQVKSHLTKDGVFIMDMHSMDRLLEFAEEYNEAGRIDHHEYQWTIQTIEDCIYQNFAFYDEAGRVSLEQHIQRVYDPMWVKEQLEALDFDVKIITDFTFDGIQEGEKLFYICRKKS</sequence>
<dbReference type="Pfam" id="PF13649">
    <property type="entry name" value="Methyltransf_25"/>
    <property type="match status" value="1"/>
</dbReference>
<dbReference type="SUPFAM" id="SSF53335">
    <property type="entry name" value="S-adenosyl-L-methionine-dependent methyltransferases"/>
    <property type="match status" value="1"/>
</dbReference>
<dbReference type="AlphaFoldDB" id="A0A4R3T9E0"/>
<comment type="caution">
    <text evidence="3">The sequence shown here is derived from an EMBL/GenBank/DDBJ whole genome shotgun (WGS) entry which is preliminary data.</text>
</comment>
<keyword evidence="1" id="KW-0808">Transferase</keyword>
<evidence type="ECO:0000256" key="1">
    <source>
        <dbReference type="ARBA" id="ARBA00022679"/>
    </source>
</evidence>
<evidence type="ECO:0000313" key="4">
    <source>
        <dbReference type="Proteomes" id="UP000295773"/>
    </source>
</evidence>
<feature type="domain" description="Methyltransferase" evidence="2">
    <location>
        <begin position="36"/>
        <end position="129"/>
    </location>
</feature>
<dbReference type="GO" id="GO:0008168">
    <property type="term" value="F:methyltransferase activity"/>
    <property type="evidence" value="ECO:0007669"/>
    <property type="project" value="UniProtKB-KW"/>
</dbReference>
<dbReference type="Proteomes" id="UP000295773">
    <property type="component" value="Unassembled WGS sequence"/>
</dbReference>